<feature type="site" description="Important for substrate specificity" evidence="5">
    <location>
        <position position="83"/>
    </location>
</feature>
<comment type="subcellular location">
    <subcellularLocation>
        <location evidence="1 5">Cytoplasm</location>
    </subcellularLocation>
</comment>
<comment type="similarity">
    <text evidence="5">Belongs to the Maf family. YceF subfamily.</text>
</comment>
<reference evidence="6 7" key="1">
    <citation type="submission" date="2020-07" db="EMBL/GenBank/DDBJ databases">
        <title>Genomic Encyclopedia of Archaeal and Bacterial Type Strains, Phase II (KMG-II): from individual species to whole genera.</title>
        <authorList>
            <person name="Goeker M."/>
        </authorList>
    </citation>
    <scope>NUCLEOTIDE SEQUENCE [LARGE SCALE GENOMIC DNA]</scope>
    <source>
        <strain evidence="6 7">DSM 21226</strain>
    </source>
</reference>
<evidence type="ECO:0000256" key="1">
    <source>
        <dbReference type="ARBA" id="ARBA00004496"/>
    </source>
</evidence>
<gene>
    <name evidence="6" type="ORF">BDD16_000861</name>
</gene>
<comment type="caution">
    <text evidence="5">Lacks conserved residue(s) required for the propagation of feature annotation.</text>
</comment>
<comment type="cofactor">
    <cofactor evidence="5">
        <name>a divalent metal cation</name>
        <dbReference type="ChEBI" id="CHEBI:60240"/>
    </cofactor>
</comment>
<feature type="site" description="Important for substrate specificity" evidence="5">
    <location>
        <position position="25"/>
    </location>
</feature>
<dbReference type="GO" id="GO:0047429">
    <property type="term" value="F:nucleoside triphosphate diphosphatase activity"/>
    <property type="evidence" value="ECO:0007669"/>
    <property type="project" value="InterPro"/>
</dbReference>
<evidence type="ECO:0000256" key="3">
    <source>
        <dbReference type="ARBA" id="ARBA00022801"/>
    </source>
</evidence>
<dbReference type="HAMAP" id="MF_00528">
    <property type="entry name" value="Maf"/>
    <property type="match status" value="1"/>
</dbReference>
<dbReference type="InterPro" id="IPR029001">
    <property type="entry name" value="ITPase-like_fam"/>
</dbReference>
<keyword evidence="7" id="KW-1185">Reference proteome</keyword>
<dbReference type="InterPro" id="IPR003697">
    <property type="entry name" value="Maf-like"/>
</dbReference>
<proteinExistence type="inferred from homology"/>
<keyword evidence="4 5" id="KW-0546">Nucleotide metabolism</keyword>
<dbReference type="Pfam" id="PF02545">
    <property type="entry name" value="Maf"/>
    <property type="match status" value="1"/>
</dbReference>
<dbReference type="PANTHER" id="PTHR43213">
    <property type="entry name" value="BIFUNCTIONAL DTTP/UTP PYROPHOSPHATASE/METHYLTRANSFERASE PROTEIN-RELATED"/>
    <property type="match status" value="1"/>
</dbReference>
<name>A0A7Y9UIM6_9BURK</name>
<dbReference type="EMBL" id="JACCFH010000001">
    <property type="protein sequence ID" value="NYG31875.1"/>
    <property type="molecule type" value="Genomic_DNA"/>
</dbReference>
<evidence type="ECO:0000256" key="4">
    <source>
        <dbReference type="ARBA" id="ARBA00023080"/>
    </source>
</evidence>
<dbReference type="Gene3D" id="3.90.950.10">
    <property type="match status" value="1"/>
</dbReference>
<evidence type="ECO:0000313" key="7">
    <source>
        <dbReference type="Proteomes" id="UP000518288"/>
    </source>
</evidence>
<accession>A0A7Y9UIM6</accession>
<dbReference type="CDD" id="cd00555">
    <property type="entry name" value="Maf"/>
    <property type="match status" value="1"/>
</dbReference>
<dbReference type="EC" id="3.6.1.-" evidence="5"/>
<comment type="function">
    <text evidence="5">Nucleoside triphosphate pyrophosphatase that hydrolyzes 7-methyl-GTP (m(7)GTP). May have a dual role in cell division arrest and in preventing the incorporation of modified nucleotides into cellular nucleic acids.</text>
</comment>
<sequence length="215" mass="22707">MAPSSSPAFVPLQPLALVLASTSAYRRELLARLRLPFDVVSPDVDESPWPGESPAALSERLALAKARAVSAQRPHAVVIGSDQVAELDGVPMGKPGDHANAVAQLRAMRGRAVVFHTAVAVLRHDTAFEAVRRVPVTVRFRALSDVEIETYLRLEQPYDCAGSAKCETLGITLLDAIESDDPTALIGLPLIVTSALLRQAGLDTLAVHAGHGGAA</sequence>
<feature type="site" description="Important for substrate specificity" evidence="5">
    <location>
        <position position="167"/>
    </location>
</feature>
<dbReference type="GO" id="GO:0005737">
    <property type="term" value="C:cytoplasm"/>
    <property type="evidence" value="ECO:0007669"/>
    <property type="project" value="UniProtKB-SubCell"/>
</dbReference>
<dbReference type="PIRSF" id="PIRSF006305">
    <property type="entry name" value="Maf"/>
    <property type="match status" value="1"/>
</dbReference>
<comment type="caution">
    <text evidence="6">The sequence shown here is derived from an EMBL/GenBank/DDBJ whole genome shotgun (WGS) entry which is preliminary data.</text>
</comment>
<dbReference type="Proteomes" id="UP000518288">
    <property type="component" value="Unassembled WGS sequence"/>
</dbReference>
<dbReference type="NCBIfam" id="TIGR00172">
    <property type="entry name" value="maf"/>
    <property type="match status" value="1"/>
</dbReference>
<evidence type="ECO:0000313" key="6">
    <source>
        <dbReference type="EMBL" id="NYG31875.1"/>
    </source>
</evidence>
<dbReference type="AlphaFoldDB" id="A0A7Y9UIM6"/>
<dbReference type="PANTHER" id="PTHR43213:SF10">
    <property type="entry name" value="7-METHYL-GTP PYROPHOSPHATASE"/>
    <property type="match status" value="1"/>
</dbReference>
<dbReference type="RefSeq" id="WP_179632826.1">
    <property type="nucleotide sequence ID" value="NZ_CAXYYM010000003.1"/>
</dbReference>
<evidence type="ECO:0000256" key="2">
    <source>
        <dbReference type="ARBA" id="ARBA00022490"/>
    </source>
</evidence>
<protein>
    <recommendedName>
        <fullName evidence="5">7-methyl-GTP pyrophosphatase</fullName>
        <shortName evidence="5">m(7)GTP pyrophosphatase</shortName>
        <ecNumber evidence="5">3.6.1.-</ecNumber>
    </recommendedName>
</protein>
<evidence type="ECO:0000256" key="5">
    <source>
        <dbReference type="HAMAP-Rule" id="MF_00528"/>
    </source>
</evidence>
<feature type="active site" description="Proton acceptor" evidence="5">
    <location>
        <position position="82"/>
    </location>
</feature>
<dbReference type="GO" id="GO:0009117">
    <property type="term" value="P:nucleotide metabolic process"/>
    <property type="evidence" value="ECO:0007669"/>
    <property type="project" value="UniProtKB-KW"/>
</dbReference>
<dbReference type="SUPFAM" id="SSF52972">
    <property type="entry name" value="ITPase-like"/>
    <property type="match status" value="1"/>
</dbReference>
<keyword evidence="3 5" id="KW-0378">Hydrolase</keyword>
<keyword evidence="2 5" id="KW-0963">Cytoplasm</keyword>
<organism evidence="6 7">
    <name type="scientific">Sphaerotilus montanus</name>
    <dbReference type="NCBI Taxonomy" id="522889"/>
    <lineage>
        <taxon>Bacteria</taxon>
        <taxon>Pseudomonadati</taxon>
        <taxon>Pseudomonadota</taxon>
        <taxon>Betaproteobacteria</taxon>
        <taxon>Burkholderiales</taxon>
        <taxon>Sphaerotilaceae</taxon>
        <taxon>Sphaerotilus</taxon>
    </lineage>
</organism>
<comment type="catalytic activity">
    <reaction evidence="5">
        <text>N(7)-methyl-GTP + H2O = N(7)-methyl-GMP + diphosphate + H(+)</text>
        <dbReference type="Rhea" id="RHEA:58744"/>
        <dbReference type="ChEBI" id="CHEBI:15377"/>
        <dbReference type="ChEBI" id="CHEBI:15378"/>
        <dbReference type="ChEBI" id="CHEBI:33019"/>
        <dbReference type="ChEBI" id="CHEBI:58285"/>
        <dbReference type="ChEBI" id="CHEBI:87133"/>
    </reaction>
</comment>